<dbReference type="Gene3D" id="2.40.70.10">
    <property type="entry name" value="Acid Proteases"/>
    <property type="match status" value="1"/>
</dbReference>
<keyword evidence="2" id="KW-0064">Aspartyl protease</keyword>
<dbReference type="Pfam" id="PF00692">
    <property type="entry name" value="dUTPase"/>
    <property type="match status" value="1"/>
</dbReference>
<dbReference type="InterPro" id="IPR036157">
    <property type="entry name" value="dUTPase-like_sf"/>
</dbReference>
<keyword evidence="1" id="KW-0645">Protease</keyword>
<dbReference type="GO" id="GO:0006508">
    <property type="term" value="P:proteolysis"/>
    <property type="evidence" value="ECO:0007669"/>
    <property type="project" value="UniProtKB-KW"/>
</dbReference>
<keyword evidence="3" id="KW-0378">Hydrolase</keyword>
<organism evidence="6 7">
    <name type="scientific">Zosterops borbonicus</name>
    <dbReference type="NCBI Taxonomy" id="364589"/>
    <lineage>
        <taxon>Eukaryota</taxon>
        <taxon>Metazoa</taxon>
        <taxon>Chordata</taxon>
        <taxon>Craniata</taxon>
        <taxon>Vertebrata</taxon>
        <taxon>Euteleostomi</taxon>
        <taxon>Archelosauria</taxon>
        <taxon>Archosauria</taxon>
        <taxon>Dinosauria</taxon>
        <taxon>Saurischia</taxon>
        <taxon>Theropoda</taxon>
        <taxon>Coelurosauria</taxon>
        <taxon>Aves</taxon>
        <taxon>Neognathae</taxon>
        <taxon>Neoaves</taxon>
        <taxon>Telluraves</taxon>
        <taxon>Australaves</taxon>
        <taxon>Passeriformes</taxon>
        <taxon>Sylvioidea</taxon>
        <taxon>Zosteropidae</taxon>
        <taxon>Zosterops</taxon>
    </lineage>
</organism>
<dbReference type="InterPro" id="IPR033704">
    <property type="entry name" value="dUTPase_trimeric"/>
</dbReference>
<dbReference type="EMBL" id="SWJQ01001262">
    <property type="protein sequence ID" value="TRZ08699.1"/>
    <property type="molecule type" value="Genomic_DNA"/>
</dbReference>
<sequence length="381" mass="40501">MTFLSPNGLSWHRVMMQNTALGQQDPRRVIGMDELLGTGNFADPKKQVAFDPLVLEQCTKMGMATLVQTIEMAAPQDSFVTAVQEAEETFLQFAGRLTASVERQVDDPTARTLLLKHLVRSKCNAECRKIIEALPGDPSVPQMAEACAKCERPNHTVDVSKATVHVNGQPLLSSGNGKWSVKGETRTDTSLSPSSGADGGLLGRLAASTSGSAGLDVCTAATVILDSCRVHKVPLDDGMSAFIMGRSSAISQGIIVHGGLIDADFTGQIYAMVSTPTPPVAIPEGSRIAQLVPFKSSVCRAENHLWGDGGFGSTGSLQVYWTAVLTKKRPEKICTLSVPGATPSEIHLHGLLNTGGDITIISLATWPLEWPLDRVQTSVTG</sequence>
<evidence type="ECO:0000259" key="5">
    <source>
        <dbReference type="PROSITE" id="PS50175"/>
    </source>
</evidence>
<dbReference type="AlphaFoldDB" id="A0A8K1FZ27"/>
<dbReference type="InterPro" id="IPR008916">
    <property type="entry name" value="Retrov_capsid_C"/>
</dbReference>
<proteinExistence type="predicted"/>
<dbReference type="InterPro" id="IPR001995">
    <property type="entry name" value="Peptidase_A2_cat"/>
</dbReference>
<dbReference type="PROSITE" id="PS50175">
    <property type="entry name" value="ASP_PROT_RETROV"/>
    <property type="match status" value="1"/>
</dbReference>
<protein>
    <recommendedName>
        <fullName evidence="5">Peptidase A2 domain-containing protein</fullName>
    </recommendedName>
</protein>
<dbReference type="Pfam" id="PF00607">
    <property type="entry name" value="Gag_p24"/>
    <property type="match status" value="1"/>
</dbReference>
<reference evidence="6" key="1">
    <citation type="submission" date="2019-04" db="EMBL/GenBank/DDBJ databases">
        <title>Genome assembly of Zosterops borbonicus 15179.</title>
        <authorList>
            <person name="Leroy T."/>
            <person name="Anselmetti Y."/>
            <person name="Tilak M.-K."/>
            <person name="Nabholz B."/>
        </authorList>
    </citation>
    <scope>NUCLEOTIDE SEQUENCE</scope>
    <source>
        <strain evidence="6">HGM_15179</strain>
        <tissue evidence="6">Muscle</tissue>
    </source>
</reference>
<keyword evidence="7" id="KW-1185">Reference proteome</keyword>
<dbReference type="Pfam" id="PF00077">
    <property type="entry name" value="RVP"/>
    <property type="match status" value="1"/>
</dbReference>
<gene>
    <name evidence="6" type="ORF">HGM15179_018407</name>
</gene>
<dbReference type="Pfam" id="PF19317">
    <property type="entry name" value="Gag_p24_C"/>
    <property type="match status" value="1"/>
</dbReference>
<dbReference type="InterPro" id="IPR008919">
    <property type="entry name" value="Retrov_capsid_N"/>
</dbReference>
<dbReference type="SUPFAM" id="SSF47353">
    <property type="entry name" value="Retrovirus capsid dimerization domain-like"/>
    <property type="match status" value="1"/>
</dbReference>
<dbReference type="InterPro" id="IPR029054">
    <property type="entry name" value="dUTPase-like"/>
</dbReference>
<dbReference type="SUPFAM" id="SSF50630">
    <property type="entry name" value="Acid proteases"/>
    <property type="match status" value="1"/>
</dbReference>
<dbReference type="InterPro" id="IPR045345">
    <property type="entry name" value="Gag_p24_C"/>
</dbReference>
<dbReference type="Gene3D" id="1.10.1200.30">
    <property type="match status" value="1"/>
</dbReference>
<dbReference type="InterPro" id="IPR021109">
    <property type="entry name" value="Peptidase_aspartic_dom_sf"/>
</dbReference>
<dbReference type="PANTHER" id="PTHR19422:SF123">
    <property type="entry name" value="RT1 CLASS I, LOCUS CE15"/>
    <property type="match status" value="1"/>
</dbReference>
<evidence type="ECO:0000313" key="6">
    <source>
        <dbReference type="EMBL" id="TRZ08699.1"/>
    </source>
</evidence>
<dbReference type="InterPro" id="IPR051592">
    <property type="entry name" value="HERV-K_Pro_peptidase_A2"/>
</dbReference>
<dbReference type="Gene3D" id="2.70.40.10">
    <property type="match status" value="1"/>
</dbReference>
<dbReference type="GO" id="GO:0016032">
    <property type="term" value="P:viral process"/>
    <property type="evidence" value="ECO:0007669"/>
    <property type="project" value="InterPro"/>
</dbReference>
<name>A0A8K1FZ27_9PASS</name>
<dbReference type="Gene3D" id="1.10.375.10">
    <property type="entry name" value="Human Immunodeficiency Virus Type 1 Capsid Protein"/>
    <property type="match status" value="1"/>
</dbReference>
<dbReference type="GO" id="GO:0004190">
    <property type="term" value="F:aspartic-type endopeptidase activity"/>
    <property type="evidence" value="ECO:0007669"/>
    <property type="project" value="UniProtKB-KW"/>
</dbReference>
<comment type="caution">
    <text evidence="6">The sequence shown here is derived from an EMBL/GenBank/DDBJ whole genome shotgun (WGS) entry which is preliminary data.</text>
</comment>
<evidence type="ECO:0000256" key="2">
    <source>
        <dbReference type="ARBA" id="ARBA00022750"/>
    </source>
</evidence>
<dbReference type="Proteomes" id="UP000796761">
    <property type="component" value="Unassembled WGS sequence"/>
</dbReference>
<dbReference type="InterPro" id="IPR018061">
    <property type="entry name" value="Retropepsins"/>
</dbReference>
<evidence type="ECO:0000313" key="7">
    <source>
        <dbReference type="Proteomes" id="UP000796761"/>
    </source>
</evidence>
<evidence type="ECO:0000256" key="3">
    <source>
        <dbReference type="ARBA" id="ARBA00022801"/>
    </source>
</evidence>
<dbReference type="PANTHER" id="PTHR19422">
    <property type="entry name" value="GAG RETROVIRAL POLYPROTEIN"/>
    <property type="match status" value="1"/>
</dbReference>
<accession>A0A8K1FZ27</accession>
<feature type="region of interest" description="Disordered" evidence="4">
    <location>
        <begin position="175"/>
        <end position="195"/>
    </location>
</feature>
<dbReference type="OrthoDB" id="9900537at2759"/>
<dbReference type="CDD" id="cd07557">
    <property type="entry name" value="trimeric_dUTPase"/>
    <property type="match status" value="1"/>
</dbReference>
<evidence type="ECO:0000256" key="4">
    <source>
        <dbReference type="SAM" id="MobiDB-lite"/>
    </source>
</evidence>
<feature type="domain" description="Peptidase A2" evidence="5">
    <location>
        <begin position="348"/>
        <end position="381"/>
    </location>
</feature>
<dbReference type="SUPFAM" id="SSF51283">
    <property type="entry name" value="dUTPase-like"/>
    <property type="match status" value="1"/>
</dbReference>
<evidence type="ECO:0000256" key="1">
    <source>
        <dbReference type="ARBA" id="ARBA00022670"/>
    </source>
</evidence>